<dbReference type="InterPro" id="IPR021109">
    <property type="entry name" value="Peptidase_aspartic_dom_sf"/>
</dbReference>
<dbReference type="eggNOG" id="KOG1339">
    <property type="taxonomic scope" value="Eukaryota"/>
</dbReference>
<proteinExistence type="predicted"/>
<dbReference type="AlphaFoldDB" id="D7LKL6"/>
<reference evidence="2" key="1">
    <citation type="journal article" date="2011" name="Nat. Genet.">
        <title>The Arabidopsis lyrata genome sequence and the basis of rapid genome size change.</title>
        <authorList>
            <person name="Hu T.T."/>
            <person name="Pattyn P."/>
            <person name="Bakker E.G."/>
            <person name="Cao J."/>
            <person name="Cheng J.-F."/>
            <person name="Clark R.M."/>
            <person name="Fahlgren N."/>
            <person name="Fawcett J.A."/>
            <person name="Grimwood J."/>
            <person name="Gundlach H."/>
            <person name="Haberer G."/>
            <person name="Hollister J.D."/>
            <person name="Ossowski S."/>
            <person name="Ottilar R.P."/>
            <person name="Salamov A.A."/>
            <person name="Schneeberger K."/>
            <person name="Spannagl M."/>
            <person name="Wang X."/>
            <person name="Yang L."/>
            <person name="Nasrallah M.E."/>
            <person name="Bergelson J."/>
            <person name="Carrington J.C."/>
            <person name="Gaut B.S."/>
            <person name="Schmutz J."/>
            <person name="Mayer K.F.X."/>
            <person name="Van de Peer Y."/>
            <person name="Grigoriev I.V."/>
            <person name="Nordborg M."/>
            <person name="Weigel D."/>
            <person name="Guo Y.-L."/>
        </authorList>
    </citation>
    <scope>NUCLEOTIDE SEQUENCE [LARGE SCALE GENOMIC DNA]</scope>
    <source>
        <strain evidence="2">cv. MN47</strain>
    </source>
</reference>
<dbReference type="Gene3D" id="2.40.70.10">
    <property type="entry name" value="Acid Proteases"/>
    <property type="match status" value="1"/>
</dbReference>
<organism evidence="2">
    <name type="scientific">Arabidopsis lyrata subsp. lyrata</name>
    <name type="common">Lyre-leaved rock-cress</name>
    <dbReference type="NCBI Taxonomy" id="81972"/>
    <lineage>
        <taxon>Eukaryota</taxon>
        <taxon>Viridiplantae</taxon>
        <taxon>Streptophyta</taxon>
        <taxon>Embryophyta</taxon>
        <taxon>Tracheophyta</taxon>
        <taxon>Spermatophyta</taxon>
        <taxon>Magnoliopsida</taxon>
        <taxon>eudicotyledons</taxon>
        <taxon>Gunneridae</taxon>
        <taxon>Pentapetalae</taxon>
        <taxon>rosids</taxon>
        <taxon>malvids</taxon>
        <taxon>Brassicales</taxon>
        <taxon>Brassicaceae</taxon>
        <taxon>Camelineae</taxon>
        <taxon>Arabidopsis</taxon>
    </lineage>
</organism>
<protein>
    <submittedName>
        <fullName evidence="1">Uncharacterized protein</fullName>
    </submittedName>
</protein>
<dbReference type="Gramene" id="scaffold_400651.1">
    <property type="protein sequence ID" value="scaffold_400651.1"/>
    <property type="gene ID" value="scaffold_400651.1"/>
</dbReference>
<gene>
    <name evidence="1" type="ORF">ARALYDRAFT_901150</name>
</gene>
<dbReference type="SUPFAM" id="SSF50630">
    <property type="entry name" value="Acid proteases"/>
    <property type="match status" value="1"/>
</dbReference>
<keyword evidence="2" id="KW-1185">Reference proteome</keyword>
<evidence type="ECO:0000313" key="2">
    <source>
        <dbReference type="Proteomes" id="UP000008694"/>
    </source>
</evidence>
<accession>D7LKL6</accession>
<evidence type="ECO:0000313" key="1">
    <source>
        <dbReference type="EMBL" id="EFH55100.1"/>
    </source>
</evidence>
<dbReference type="EMBL" id="GL348716">
    <property type="protein sequence ID" value="EFH55100.1"/>
    <property type="molecule type" value="Genomic_DNA"/>
</dbReference>
<sequence length="153" mass="18136">MVVKGDGNGIVWFVVGEKNLRSKLRVIVFWRRRVYWRNCVSHNQTDKKKMLPTRGTELFDDYRLTKLDLCFKLPNAVKNIDVPKMIFILKVWIWSFQEKITWWWIQSPAFWFFAMGSSIGMSVFENVQQLNFNVLHDLEKETVSCVPTKCGKL</sequence>
<dbReference type="HOGENOM" id="CLU_1715726_0_0_1"/>
<dbReference type="Proteomes" id="UP000008694">
    <property type="component" value="Unassembled WGS sequence"/>
</dbReference>
<name>D7LKL6_ARALL</name>